<dbReference type="GO" id="GO:0019556">
    <property type="term" value="P:L-histidine catabolic process to glutamate and formamide"/>
    <property type="evidence" value="ECO:0007669"/>
    <property type="project" value="UniProtKB-UniRule"/>
</dbReference>
<dbReference type="HAMAP" id="MF_00372">
    <property type="entry name" value="HutI"/>
    <property type="match status" value="1"/>
</dbReference>
<dbReference type="Pfam" id="PF01979">
    <property type="entry name" value="Amidohydro_1"/>
    <property type="match status" value="1"/>
</dbReference>
<name>A0A0C7P2T0_DEFTU</name>
<keyword evidence="10" id="KW-1185">Reference proteome</keyword>
<reference evidence="10" key="1">
    <citation type="submission" date="2014-11" db="EMBL/GenBank/DDBJ databases">
        <authorList>
            <person name="Wibberg D."/>
        </authorList>
    </citation>
    <scope>NUCLEOTIDE SEQUENCE [LARGE SCALE GENOMIC DNA]</scope>
    <source>
        <strain evidence="10">L3</strain>
    </source>
</reference>
<dbReference type="InterPro" id="IPR032466">
    <property type="entry name" value="Metal_Hydrolase"/>
</dbReference>
<feature type="binding site" evidence="7">
    <location>
        <position position="335"/>
    </location>
    <ligand>
        <name>N-formimidoyl-L-glutamate</name>
        <dbReference type="ChEBI" id="CHEBI:58928"/>
    </ligand>
</feature>
<dbReference type="HOGENOM" id="CLU_041647_0_1_0"/>
<evidence type="ECO:0000259" key="8">
    <source>
        <dbReference type="Pfam" id="PF01979"/>
    </source>
</evidence>
<dbReference type="GO" id="GO:0008270">
    <property type="term" value="F:zinc ion binding"/>
    <property type="evidence" value="ECO:0007669"/>
    <property type="project" value="UniProtKB-UniRule"/>
</dbReference>
<feature type="binding site" evidence="7">
    <location>
        <position position="336"/>
    </location>
    <ligand>
        <name>4-imidazolone-5-propanoate</name>
        <dbReference type="ChEBI" id="CHEBI:77893"/>
    </ligand>
</feature>
<comment type="pathway">
    <text evidence="7">Amino-acid degradation; L-histidine degradation into L-glutamate; N-formimidoyl-L-glutamate from L-histidine: step 3/3.</text>
</comment>
<evidence type="ECO:0000313" key="9">
    <source>
        <dbReference type="EMBL" id="CEP78640.1"/>
    </source>
</evidence>
<dbReference type="InterPro" id="IPR011059">
    <property type="entry name" value="Metal-dep_hydrolase_composite"/>
</dbReference>
<dbReference type="PANTHER" id="PTHR42752">
    <property type="entry name" value="IMIDAZOLONEPROPIONASE"/>
    <property type="match status" value="1"/>
</dbReference>
<keyword evidence="6 7" id="KW-0408">Iron</keyword>
<dbReference type="EMBL" id="LN824141">
    <property type="protein sequence ID" value="CEP78640.1"/>
    <property type="molecule type" value="Genomic_DNA"/>
</dbReference>
<dbReference type="GO" id="GO:0005506">
    <property type="term" value="F:iron ion binding"/>
    <property type="evidence" value="ECO:0007669"/>
    <property type="project" value="UniProtKB-UniRule"/>
</dbReference>
<feature type="binding site" evidence="7">
    <location>
        <position position="256"/>
    </location>
    <ligand>
        <name>Fe(3+)</name>
        <dbReference type="ChEBI" id="CHEBI:29034"/>
    </ligand>
</feature>
<dbReference type="PANTHER" id="PTHR42752:SF1">
    <property type="entry name" value="IMIDAZOLONEPROPIONASE-RELATED"/>
    <property type="match status" value="1"/>
</dbReference>
<keyword evidence="2 7" id="KW-0479">Metal-binding</keyword>
<dbReference type="KEGG" id="dtn:DTL3_1346"/>
<keyword evidence="3 7" id="KW-0378">Hydrolase</keyword>
<evidence type="ECO:0000256" key="5">
    <source>
        <dbReference type="ARBA" id="ARBA00022833"/>
    </source>
</evidence>
<feature type="binding site" evidence="7">
    <location>
        <position position="85"/>
    </location>
    <ligand>
        <name>Fe(3+)</name>
        <dbReference type="ChEBI" id="CHEBI:29034"/>
    </ligand>
</feature>
<dbReference type="STRING" id="1006576.DTL3_1346"/>
<dbReference type="SUPFAM" id="SSF51338">
    <property type="entry name" value="Composite domain of metallo-dependent hydrolases"/>
    <property type="match status" value="1"/>
</dbReference>
<dbReference type="EC" id="3.5.2.7" evidence="1 7"/>
<feature type="binding site" evidence="7">
    <location>
        <position position="333"/>
    </location>
    <ligand>
        <name>N-formimidoyl-L-glutamate</name>
        <dbReference type="ChEBI" id="CHEBI:58928"/>
    </ligand>
</feature>
<sequence length="424" mass="46836">MQYKKATIVIENISNLVTLKGPNRARRSDEMSEVGLIKDGIVAVEDDKIIFVGQDHLPQNIRITSETITIDASNKLVTPGLIDSHTHLVYGGSREHEIYNKLKGTKYLDIMQAGGGIYYTVEMTKKASFKELYKKAERSLNRMMEFGVTTVEAKSGYGLDDFETELKQLKVIKELNDNHPVDIVATFLAAHAIPERYKNNSDTFVEIIITEMIPYVSEKGLAKFCDVFCEEGVFSVEQSRKILTAAKDWGLIPKIHVDELEPLGGAELAAEIGCISADHLVGASEKGLKMMAEKGVIATLLPTTTFFLQSEKYADARKMIEYGIPVALSTDYNPGSSPTENLQLVMSFGVIKLKMSPQEIISSVTINAAASLGLENKIGSLEEGKNADIVIFDVPNLEYLIYHFGVNHTDTVIKNGVVVYSNNQ</sequence>
<feature type="binding site" evidence="7">
    <location>
        <position position="157"/>
    </location>
    <ligand>
        <name>N-formimidoyl-L-glutamate</name>
        <dbReference type="ChEBI" id="CHEBI:58928"/>
    </ligand>
</feature>
<dbReference type="NCBIfam" id="TIGR01224">
    <property type="entry name" value="hutI"/>
    <property type="match status" value="1"/>
</dbReference>
<feature type="binding site" evidence="7">
    <location>
        <position position="256"/>
    </location>
    <ligand>
        <name>Zn(2+)</name>
        <dbReference type="ChEBI" id="CHEBI:29105"/>
    </ligand>
</feature>
<evidence type="ECO:0000256" key="1">
    <source>
        <dbReference type="ARBA" id="ARBA00012864"/>
    </source>
</evidence>
<protein>
    <recommendedName>
        <fullName evidence="1 7">Imidazolonepropionase</fullName>
        <ecNumber evidence="1 7">3.5.2.7</ecNumber>
    </recommendedName>
    <alternativeName>
        <fullName evidence="7">Imidazolone-5-propionate hydrolase</fullName>
    </alternativeName>
</protein>
<comment type="cofactor">
    <cofactor evidence="7">
        <name>Zn(2+)</name>
        <dbReference type="ChEBI" id="CHEBI:29105"/>
    </cofactor>
    <cofactor evidence="7">
        <name>Fe(3+)</name>
        <dbReference type="ChEBI" id="CHEBI:29034"/>
    </cofactor>
    <text evidence="7">Binds 1 zinc or iron ion per subunit.</text>
</comment>
<feature type="binding site" evidence="7">
    <location>
        <position position="85"/>
    </location>
    <ligand>
        <name>Zn(2+)</name>
        <dbReference type="ChEBI" id="CHEBI:29105"/>
    </ligand>
</feature>
<comment type="similarity">
    <text evidence="7">Belongs to the metallo-dependent hydrolases superfamily. HutI family.</text>
</comment>
<dbReference type="PATRIC" id="fig|1006576.9.peg.1343"/>
<dbReference type="SUPFAM" id="SSF51556">
    <property type="entry name" value="Metallo-dependent hydrolases"/>
    <property type="match status" value="1"/>
</dbReference>
<keyword evidence="5 7" id="KW-0862">Zinc</keyword>
<feature type="binding site" evidence="7">
    <location>
        <position position="259"/>
    </location>
    <ligand>
        <name>4-imidazolone-5-propanoate</name>
        <dbReference type="ChEBI" id="CHEBI:77893"/>
    </ligand>
</feature>
<keyword evidence="7" id="KW-0963">Cytoplasm</keyword>
<evidence type="ECO:0000256" key="6">
    <source>
        <dbReference type="ARBA" id="ARBA00023004"/>
    </source>
</evidence>
<feature type="binding site" evidence="7">
    <location>
        <position position="87"/>
    </location>
    <ligand>
        <name>Zn(2+)</name>
        <dbReference type="ChEBI" id="CHEBI:29105"/>
    </ligand>
</feature>
<dbReference type="UniPathway" id="UPA00379">
    <property type="reaction ID" value="UER00551"/>
</dbReference>
<dbReference type="FunFam" id="3.20.20.140:FF:000007">
    <property type="entry name" value="Imidazolonepropionase"/>
    <property type="match status" value="1"/>
</dbReference>
<dbReference type="Gene3D" id="3.20.20.140">
    <property type="entry name" value="Metal-dependent hydrolases"/>
    <property type="match status" value="1"/>
</dbReference>
<organism evidence="9 10">
    <name type="scientific">Defluviitoga tunisiensis</name>
    <dbReference type="NCBI Taxonomy" id="1006576"/>
    <lineage>
        <taxon>Bacteria</taxon>
        <taxon>Thermotogati</taxon>
        <taxon>Thermotogota</taxon>
        <taxon>Thermotogae</taxon>
        <taxon>Petrotogales</taxon>
        <taxon>Petrotogaceae</taxon>
        <taxon>Defluviitoga</taxon>
    </lineage>
</organism>
<dbReference type="GO" id="GO:0019557">
    <property type="term" value="P:L-histidine catabolic process to glutamate and formate"/>
    <property type="evidence" value="ECO:0007669"/>
    <property type="project" value="UniProtKB-UniPathway"/>
</dbReference>
<evidence type="ECO:0000256" key="7">
    <source>
        <dbReference type="HAMAP-Rule" id="MF_00372"/>
    </source>
</evidence>
<gene>
    <name evidence="7" type="primary">hutI</name>
    <name evidence="9" type="synonym">hutI1</name>
    <name evidence="9" type="ORF">DTL3_1346</name>
</gene>
<comment type="catalytic activity">
    <reaction evidence="7">
        <text>4-imidazolone-5-propanoate + H2O = N-formimidoyl-L-glutamate</text>
        <dbReference type="Rhea" id="RHEA:23660"/>
        <dbReference type="ChEBI" id="CHEBI:15377"/>
        <dbReference type="ChEBI" id="CHEBI:58928"/>
        <dbReference type="ChEBI" id="CHEBI:77893"/>
        <dbReference type="EC" id="3.5.2.7"/>
    </reaction>
</comment>
<dbReference type="CDD" id="cd01296">
    <property type="entry name" value="Imidazolone-5PH"/>
    <property type="match status" value="1"/>
</dbReference>
<evidence type="ECO:0000256" key="2">
    <source>
        <dbReference type="ARBA" id="ARBA00022723"/>
    </source>
</evidence>
<feature type="binding site" evidence="7">
    <location>
        <position position="157"/>
    </location>
    <ligand>
        <name>4-imidazolone-5-propanoate</name>
        <dbReference type="ChEBI" id="CHEBI:77893"/>
    </ligand>
</feature>
<comment type="subcellular location">
    <subcellularLocation>
        <location evidence="7">Cytoplasm</location>
    </subcellularLocation>
</comment>
<proteinExistence type="inferred from homology"/>
<dbReference type="Gene3D" id="2.30.40.10">
    <property type="entry name" value="Urease, subunit C, domain 1"/>
    <property type="match status" value="1"/>
</dbReference>
<dbReference type="InterPro" id="IPR006680">
    <property type="entry name" value="Amidohydro-rel"/>
</dbReference>
<dbReference type="InterPro" id="IPR005920">
    <property type="entry name" value="HutI"/>
</dbReference>
<dbReference type="OrthoDB" id="9776455at2"/>
<dbReference type="GO" id="GO:0005737">
    <property type="term" value="C:cytoplasm"/>
    <property type="evidence" value="ECO:0007669"/>
    <property type="project" value="UniProtKB-SubCell"/>
</dbReference>
<feature type="binding site" evidence="7">
    <location>
        <position position="87"/>
    </location>
    <ligand>
        <name>Fe(3+)</name>
        <dbReference type="ChEBI" id="CHEBI:29034"/>
    </ligand>
</feature>
<keyword evidence="4 7" id="KW-0369">Histidine metabolism</keyword>
<feature type="binding site" evidence="7">
    <location>
        <position position="94"/>
    </location>
    <ligand>
        <name>4-imidazolone-5-propanoate</name>
        <dbReference type="ChEBI" id="CHEBI:77893"/>
    </ligand>
</feature>
<evidence type="ECO:0000313" key="10">
    <source>
        <dbReference type="Proteomes" id="UP000032809"/>
    </source>
</evidence>
<dbReference type="AlphaFoldDB" id="A0A0C7P2T0"/>
<evidence type="ECO:0000256" key="4">
    <source>
        <dbReference type="ARBA" id="ARBA00022808"/>
    </source>
</evidence>
<dbReference type="GO" id="GO:0050480">
    <property type="term" value="F:imidazolonepropionase activity"/>
    <property type="evidence" value="ECO:0007669"/>
    <property type="project" value="UniProtKB-UniRule"/>
</dbReference>
<feature type="binding site" evidence="7">
    <location>
        <position position="331"/>
    </location>
    <ligand>
        <name>Zn(2+)</name>
        <dbReference type="ChEBI" id="CHEBI:29105"/>
    </ligand>
</feature>
<comment type="function">
    <text evidence="7">Catalyzes the hydrolytic cleavage of the carbon-nitrogen bond in imidazolone-5-propanoate to yield N-formimidoyl-L-glutamate. It is the third step in the universal histidine degradation pathway.</text>
</comment>
<feature type="binding site" evidence="7">
    <location>
        <position position="191"/>
    </location>
    <ligand>
        <name>4-imidazolone-5-propanoate</name>
        <dbReference type="ChEBI" id="CHEBI:77893"/>
    </ligand>
</feature>
<evidence type="ECO:0000256" key="3">
    <source>
        <dbReference type="ARBA" id="ARBA00022801"/>
    </source>
</evidence>
<feature type="domain" description="Amidohydrolase-related" evidence="8">
    <location>
        <begin position="76"/>
        <end position="419"/>
    </location>
</feature>
<dbReference type="RefSeq" id="WP_045088047.1">
    <property type="nucleotide sequence ID" value="NZ_LN824141.1"/>
</dbReference>
<feature type="binding site" evidence="7">
    <location>
        <position position="331"/>
    </location>
    <ligand>
        <name>Fe(3+)</name>
        <dbReference type="ChEBI" id="CHEBI:29034"/>
    </ligand>
</feature>
<accession>A0A0C7P2T0</accession>
<dbReference type="Proteomes" id="UP000032809">
    <property type="component" value="Chromosome I"/>
</dbReference>